<comment type="caution">
    <text evidence="2">The sequence shown here is derived from an EMBL/GenBank/DDBJ whole genome shotgun (WGS) entry which is preliminary data.</text>
</comment>
<proteinExistence type="predicted"/>
<evidence type="ECO:0000313" key="2">
    <source>
        <dbReference type="EMBL" id="RHA43169.1"/>
    </source>
</evidence>
<feature type="non-terminal residue" evidence="2">
    <location>
        <position position="1"/>
    </location>
</feature>
<name>A0A413RNH0_9CELL</name>
<feature type="domain" description="Lipocalin/cytosolic fatty-acid binding" evidence="1">
    <location>
        <begin position="4"/>
        <end position="58"/>
    </location>
</feature>
<dbReference type="Proteomes" id="UP000283374">
    <property type="component" value="Unassembled WGS sequence"/>
</dbReference>
<dbReference type="InterPro" id="IPR012674">
    <property type="entry name" value="Calycin"/>
</dbReference>
<dbReference type="InterPro" id="IPR000566">
    <property type="entry name" value="Lipocln_cytosolic_FA-bd_dom"/>
</dbReference>
<dbReference type="AlphaFoldDB" id="A0A413RNH0"/>
<gene>
    <name evidence="2" type="ORF">D1825_06235</name>
</gene>
<evidence type="ECO:0000259" key="1">
    <source>
        <dbReference type="Pfam" id="PF08212"/>
    </source>
</evidence>
<keyword evidence="3" id="KW-1185">Reference proteome</keyword>
<reference evidence="2 3" key="1">
    <citation type="submission" date="2018-08" db="EMBL/GenBank/DDBJ databases">
        <title>Cellulomonas rhizosphaerae sp. nov., a novel actinomycete isolated from soil.</title>
        <authorList>
            <person name="Tian Y."/>
        </authorList>
    </citation>
    <scope>NUCLEOTIDE SEQUENCE [LARGE SCALE GENOMIC DNA]</scope>
    <source>
        <strain evidence="2 3">NEAU-TCZ24</strain>
    </source>
</reference>
<accession>A0A413RNH0</accession>
<sequence>YEAQCAKNVTATYGINADGTISVTNKCKTWLGTTSTVKGNARSENAPANSSLTVSFVKLGGHWLYFGGPNY</sequence>
<dbReference type="Pfam" id="PF08212">
    <property type="entry name" value="Lipocalin_2"/>
    <property type="match status" value="1"/>
</dbReference>
<dbReference type="Gene3D" id="2.40.128.20">
    <property type="match status" value="1"/>
</dbReference>
<evidence type="ECO:0000313" key="3">
    <source>
        <dbReference type="Proteomes" id="UP000283374"/>
    </source>
</evidence>
<organism evidence="2 3">
    <name type="scientific">Cellulomonas rhizosphaerae</name>
    <dbReference type="NCBI Taxonomy" id="2293719"/>
    <lineage>
        <taxon>Bacteria</taxon>
        <taxon>Bacillati</taxon>
        <taxon>Actinomycetota</taxon>
        <taxon>Actinomycetes</taxon>
        <taxon>Micrococcales</taxon>
        <taxon>Cellulomonadaceae</taxon>
        <taxon>Cellulomonas</taxon>
    </lineage>
</organism>
<protein>
    <recommendedName>
        <fullName evidence="1">Lipocalin/cytosolic fatty-acid binding domain-containing protein</fullName>
    </recommendedName>
</protein>
<dbReference type="SUPFAM" id="SSF50814">
    <property type="entry name" value="Lipocalins"/>
    <property type="match status" value="1"/>
</dbReference>
<dbReference type="EMBL" id="QWKP01000160">
    <property type="protein sequence ID" value="RHA43169.1"/>
    <property type="molecule type" value="Genomic_DNA"/>
</dbReference>